<proteinExistence type="predicted"/>
<dbReference type="AlphaFoldDB" id="A0A9W4SBW9"/>
<name>A0A9W4SBW9_9GLOM</name>
<dbReference type="Proteomes" id="UP001153678">
    <property type="component" value="Unassembled WGS sequence"/>
</dbReference>
<gene>
    <name evidence="1" type="ORF">FWILDA_LOCUS1418</name>
</gene>
<dbReference type="EMBL" id="CAMKVN010000134">
    <property type="protein sequence ID" value="CAI2164142.1"/>
    <property type="molecule type" value="Genomic_DNA"/>
</dbReference>
<sequence length="86" mass="10061">MGFKLQKVALIDRCWKKKIFFLSQGEILNTAHNHLSSWRIDPQRMINDLHGCSVVSEHRWRESIICLDEGVVLVKINFTKNKLKPT</sequence>
<comment type="caution">
    <text evidence="1">The sequence shown here is derived from an EMBL/GenBank/DDBJ whole genome shotgun (WGS) entry which is preliminary data.</text>
</comment>
<protein>
    <submittedName>
        <fullName evidence="1">5403_t:CDS:1</fullName>
    </submittedName>
</protein>
<keyword evidence="2" id="KW-1185">Reference proteome</keyword>
<reference evidence="1" key="1">
    <citation type="submission" date="2022-08" db="EMBL/GenBank/DDBJ databases">
        <authorList>
            <person name="Kallberg Y."/>
            <person name="Tangrot J."/>
            <person name="Rosling A."/>
        </authorList>
    </citation>
    <scope>NUCLEOTIDE SEQUENCE</scope>
    <source>
        <strain evidence="1">Wild A</strain>
    </source>
</reference>
<organism evidence="1 2">
    <name type="scientific">Funneliformis geosporum</name>
    <dbReference type="NCBI Taxonomy" id="1117311"/>
    <lineage>
        <taxon>Eukaryota</taxon>
        <taxon>Fungi</taxon>
        <taxon>Fungi incertae sedis</taxon>
        <taxon>Mucoromycota</taxon>
        <taxon>Glomeromycotina</taxon>
        <taxon>Glomeromycetes</taxon>
        <taxon>Glomerales</taxon>
        <taxon>Glomeraceae</taxon>
        <taxon>Funneliformis</taxon>
    </lineage>
</organism>
<accession>A0A9W4SBW9</accession>
<evidence type="ECO:0000313" key="1">
    <source>
        <dbReference type="EMBL" id="CAI2164142.1"/>
    </source>
</evidence>
<evidence type="ECO:0000313" key="2">
    <source>
        <dbReference type="Proteomes" id="UP001153678"/>
    </source>
</evidence>